<feature type="transmembrane region" description="Helical" evidence="1">
    <location>
        <begin position="29"/>
        <end position="46"/>
    </location>
</feature>
<keyword evidence="1" id="KW-0812">Transmembrane</keyword>
<sequence>MTGVAAGAGVPAVLGLAAGHSVGFALAWVLPAAAALVMSGVLYDGVRWHRTRYRIGVSRVELRTGVLLRSRRSLPLERVRSVDMTADPLQRTFGLVVVRIGTGQRSGAGESTLELRPVAREEGDRLRAVLLDRVRAAGGCPPEAADGRLASLDPHWIRYAPLSFTTPLLGLVAGGVLLQVADWIGLRDSVLRRAVDLLAVLPPAGVVAVLAAAALSAGVLGSLGLFVETWWNFRLDREPGGTLRVRRGLLTTRSISLEERRLRGVGLVEPLGNRLAGAARVDALAAGLGTGFDDDSTDHATLLPAAPRALAERVAAVVLGEPVSPTASVRLTPHPPAARGRRLRRALAAAAVPVLGLAVLGLSVDGVLLVLAGVVAVVVTPVALALALDAYRNLGHGITGRYLVTRSGTLRRRTVALQRDGVIGWTATQSVFQRRAGLITITASTAAGAFSAHDVGESAGLRFAEDAVPDLFGPFLERVEPAPRS</sequence>
<dbReference type="InterPro" id="IPR005182">
    <property type="entry name" value="YdbS-like_PH"/>
</dbReference>
<feature type="transmembrane region" description="Helical" evidence="1">
    <location>
        <begin position="370"/>
        <end position="391"/>
    </location>
</feature>
<feature type="domain" description="YdbS-like PH" evidence="2">
    <location>
        <begin position="391"/>
        <end position="456"/>
    </location>
</feature>
<feature type="transmembrane region" description="Helical" evidence="1">
    <location>
        <begin position="206"/>
        <end position="227"/>
    </location>
</feature>
<organism evidence="3 4">
    <name type="scientific">Pseudonocardia bannensis</name>
    <dbReference type="NCBI Taxonomy" id="630973"/>
    <lineage>
        <taxon>Bacteria</taxon>
        <taxon>Bacillati</taxon>
        <taxon>Actinomycetota</taxon>
        <taxon>Actinomycetes</taxon>
        <taxon>Pseudonocardiales</taxon>
        <taxon>Pseudonocardiaceae</taxon>
        <taxon>Pseudonocardia</taxon>
    </lineage>
</organism>
<evidence type="ECO:0000256" key="1">
    <source>
        <dbReference type="SAM" id="Phobius"/>
    </source>
</evidence>
<dbReference type="AlphaFoldDB" id="A0A848DFC8"/>
<name>A0A848DFC8_9PSEU</name>
<evidence type="ECO:0000313" key="3">
    <source>
        <dbReference type="EMBL" id="NMH91340.1"/>
    </source>
</evidence>
<evidence type="ECO:0000259" key="2">
    <source>
        <dbReference type="Pfam" id="PF03703"/>
    </source>
</evidence>
<comment type="caution">
    <text evidence="3">The sequence shown here is derived from an EMBL/GenBank/DDBJ whole genome shotgun (WGS) entry which is preliminary data.</text>
</comment>
<keyword evidence="1" id="KW-0472">Membrane</keyword>
<dbReference type="InterPro" id="IPR014529">
    <property type="entry name" value="UCP026631"/>
</dbReference>
<protein>
    <submittedName>
        <fullName evidence="3">PH domain-containing protein</fullName>
    </submittedName>
</protein>
<dbReference type="Pfam" id="PF03703">
    <property type="entry name" value="bPH_2"/>
    <property type="match status" value="2"/>
</dbReference>
<evidence type="ECO:0000313" key="4">
    <source>
        <dbReference type="Proteomes" id="UP000586918"/>
    </source>
</evidence>
<accession>A0A848DFC8</accession>
<reference evidence="3 4" key="1">
    <citation type="submission" date="2020-04" db="EMBL/GenBank/DDBJ databases">
        <authorList>
            <person name="Klaysubun C."/>
            <person name="Duangmal K."/>
            <person name="Lipun K."/>
        </authorList>
    </citation>
    <scope>NUCLEOTIDE SEQUENCE [LARGE SCALE GENOMIC DNA]</scope>
    <source>
        <strain evidence="3 4">DSM 45300</strain>
    </source>
</reference>
<feature type="transmembrane region" description="Helical" evidence="1">
    <location>
        <begin position="168"/>
        <end position="186"/>
    </location>
</feature>
<keyword evidence="4" id="KW-1185">Reference proteome</keyword>
<feature type="domain" description="YdbS-like PH" evidence="2">
    <location>
        <begin position="48"/>
        <end position="119"/>
    </location>
</feature>
<dbReference type="EMBL" id="JAAXKZ010000016">
    <property type="protein sequence ID" value="NMH91340.1"/>
    <property type="molecule type" value="Genomic_DNA"/>
</dbReference>
<feature type="transmembrane region" description="Helical" evidence="1">
    <location>
        <begin position="346"/>
        <end position="364"/>
    </location>
</feature>
<dbReference type="PANTHER" id="PTHR34473">
    <property type="entry name" value="UPF0699 TRANSMEMBRANE PROTEIN YDBS"/>
    <property type="match status" value="1"/>
</dbReference>
<dbReference type="PANTHER" id="PTHR34473:SF2">
    <property type="entry name" value="UPF0699 TRANSMEMBRANE PROTEIN YDBT"/>
    <property type="match status" value="1"/>
</dbReference>
<gene>
    <name evidence="3" type="ORF">HF519_06995</name>
</gene>
<dbReference type="Proteomes" id="UP000586918">
    <property type="component" value="Unassembled WGS sequence"/>
</dbReference>
<keyword evidence="1" id="KW-1133">Transmembrane helix</keyword>
<dbReference type="PIRSF" id="PIRSF026631">
    <property type="entry name" value="UCP026631"/>
    <property type="match status" value="1"/>
</dbReference>
<proteinExistence type="predicted"/>